<organism evidence="8">
    <name type="scientific">Grosmannia clavigera (strain kw1407 / UAMH 11150)</name>
    <name type="common">Blue stain fungus</name>
    <name type="synonym">Graphiocladiella clavigera</name>
    <dbReference type="NCBI Taxonomy" id="655863"/>
    <lineage>
        <taxon>Eukaryota</taxon>
        <taxon>Fungi</taxon>
        <taxon>Dikarya</taxon>
        <taxon>Ascomycota</taxon>
        <taxon>Pezizomycotina</taxon>
        <taxon>Sordariomycetes</taxon>
        <taxon>Sordariomycetidae</taxon>
        <taxon>Ophiostomatales</taxon>
        <taxon>Ophiostomataceae</taxon>
        <taxon>Leptographium</taxon>
    </lineage>
</organism>
<gene>
    <name evidence="7" type="ORF">CMQ_3764</name>
</gene>
<dbReference type="EMBL" id="GL629735">
    <property type="protein sequence ID" value="EFX05695.1"/>
    <property type="molecule type" value="Genomic_DNA"/>
</dbReference>
<dbReference type="eggNOG" id="KOG4002">
    <property type="taxonomic scope" value="Eukaryota"/>
</dbReference>
<keyword evidence="5 6" id="KW-0472">Membrane</keyword>
<keyword evidence="4 6" id="KW-1133">Transmembrane helix</keyword>
<dbReference type="GeneID" id="25976900"/>
<dbReference type="GO" id="GO:0071786">
    <property type="term" value="P:endoplasmic reticulum tubular network organization"/>
    <property type="evidence" value="ECO:0007669"/>
    <property type="project" value="TreeGrafter"/>
</dbReference>
<proteinExistence type="inferred from homology"/>
<feature type="transmembrane region" description="Helical" evidence="6">
    <location>
        <begin position="190"/>
        <end position="217"/>
    </location>
</feature>
<dbReference type="HOGENOM" id="CLU_065417_2_0_1"/>
<dbReference type="RefSeq" id="XP_014175177.1">
    <property type="nucleotide sequence ID" value="XM_014319702.1"/>
</dbReference>
<evidence type="ECO:0000256" key="1">
    <source>
        <dbReference type="ARBA" id="ARBA00004141"/>
    </source>
</evidence>
<dbReference type="PANTHER" id="PTHR12703:SF4">
    <property type="entry name" value="TRANSMEMBRANE PROTEIN 33"/>
    <property type="match status" value="1"/>
</dbReference>
<dbReference type="Pfam" id="PF03661">
    <property type="entry name" value="TMEM33_Pom33"/>
    <property type="match status" value="1"/>
</dbReference>
<evidence type="ECO:0008006" key="9">
    <source>
        <dbReference type="Google" id="ProtNLM"/>
    </source>
</evidence>
<dbReference type="FunCoup" id="F0XAR2">
    <property type="interactions" value="115"/>
</dbReference>
<sequence length="285" mass="31761">MAPPPAASLPLTERLLTLAKTLQFGWFVGHLTLILSTLRYSLSWIRFNYYGFFARFSYRTAFVAAAATYGIVVYKTFRARSKSGRLAGGPAALLSDENVQYLMLALIWLYSSQYILALLPYTIYSVFHVATYTRTNLIPTISPPKPLAPAAGASPSAKTTYTTHPLSDSIGRFVKQYYDSSMSVVAFLEILLWLRLLLSAITFARGSWILIAIYSAFLRARFAQSQHVQSTFEQIEARIDNLTGAQGINPVVRQTWQTIKTTVRQAYAATDLQKYVGGAAPRKAE</sequence>
<evidence type="ECO:0000256" key="5">
    <source>
        <dbReference type="ARBA" id="ARBA00023136"/>
    </source>
</evidence>
<dbReference type="InterPro" id="IPR005344">
    <property type="entry name" value="TMEM33/Pom33"/>
</dbReference>
<dbReference type="PANTHER" id="PTHR12703">
    <property type="entry name" value="TRANSMEMBRANE PROTEIN 33"/>
    <property type="match status" value="1"/>
</dbReference>
<dbReference type="GO" id="GO:0016020">
    <property type="term" value="C:membrane"/>
    <property type="evidence" value="ECO:0007669"/>
    <property type="project" value="UniProtKB-SubCell"/>
</dbReference>
<protein>
    <recommendedName>
        <fullName evidence="9">Endoplasmic reticulum protein</fullName>
    </recommendedName>
</protein>
<dbReference type="GO" id="GO:0061024">
    <property type="term" value="P:membrane organization"/>
    <property type="evidence" value="ECO:0007669"/>
    <property type="project" value="TreeGrafter"/>
</dbReference>
<reference evidence="7 8" key="1">
    <citation type="journal article" date="2011" name="Proc. Natl. Acad. Sci. U.S.A.">
        <title>Genome and transcriptome analyses of the mountain pine beetle-fungal symbiont Grosmannia clavigera, a lodgepole pine pathogen.</title>
        <authorList>
            <person name="DiGuistini S."/>
            <person name="Wang Y."/>
            <person name="Liao N.Y."/>
            <person name="Taylor G."/>
            <person name="Tanguay P."/>
            <person name="Feau N."/>
            <person name="Henrissat B."/>
            <person name="Chan S.K."/>
            <person name="Hesse-Orce U."/>
            <person name="Alamouti S.M."/>
            <person name="Tsui C.K.M."/>
            <person name="Docking R.T."/>
            <person name="Levasseur A."/>
            <person name="Haridas S."/>
            <person name="Robertson G."/>
            <person name="Birol I."/>
            <person name="Holt R.A."/>
            <person name="Marra M.A."/>
            <person name="Hamelin R.C."/>
            <person name="Hirst M."/>
            <person name="Jones S.J.M."/>
            <person name="Bohlmann J."/>
            <person name="Breuil C."/>
        </authorList>
    </citation>
    <scope>NUCLEOTIDE SEQUENCE [LARGE SCALE GENOMIC DNA]</scope>
    <source>
        <strain evidence="8">kw1407 / UAMH 11150</strain>
    </source>
</reference>
<keyword evidence="3 6" id="KW-0812">Transmembrane</keyword>
<feature type="transmembrane region" description="Helical" evidence="6">
    <location>
        <begin position="56"/>
        <end position="77"/>
    </location>
</feature>
<dbReference type="InterPro" id="IPR051645">
    <property type="entry name" value="PER33/POM33_regulator"/>
</dbReference>
<comment type="similarity">
    <text evidence="2">Belongs to the PER33/POM33 family.</text>
</comment>
<dbReference type="OrthoDB" id="5581259at2759"/>
<evidence type="ECO:0000313" key="8">
    <source>
        <dbReference type="Proteomes" id="UP000007796"/>
    </source>
</evidence>
<dbReference type="STRING" id="655863.F0XAR2"/>
<dbReference type="InParanoid" id="F0XAR2"/>
<dbReference type="AlphaFoldDB" id="F0XAR2"/>
<feature type="transmembrane region" description="Helical" evidence="6">
    <location>
        <begin position="101"/>
        <end position="124"/>
    </location>
</feature>
<evidence type="ECO:0000256" key="6">
    <source>
        <dbReference type="SAM" id="Phobius"/>
    </source>
</evidence>
<evidence type="ECO:0000256" key="3">
    <source>
        <dbReference type="ARBA" id="ARBA00022692"/>
    </source>
</evidence>
<comment type="subcellular location">
    <subcellularLocation>
        <location evidence="1">Membrane</location>
        <topology evidence="1">Multi-pass membrane protein</topology>
    </subcellularLocation>
</comment>
<keyword evidence="8" id="KW-1185">Reference proteome</keyword>
<evidence type="ECO:0000256" key="2">
    <source>
        <dbReference type="ARBA" id="ARBA00007322"/>
    </source>
</evidence>
<feature type="transmembrane region" description="Helical" evidence="6">
    <location>
        <begin position="24"/>
        <end position="44"/>
    </location>
</feature>
<name>F0XAR2_GROCL</name>
<dbReference type="Proteomes" id="UP000007796">
    <property type="component" value="Unassembled WGS sequence"/>
</dbReference>
<evidence type="ECO:0000256" key="4">
    <source>
        <dbReference type="ARBA" id="ARBA00022989"/>
    </source>
</evidence>
<dbReference type="GO" id="GO:0005783">
    <property type="term" value="C:endoplasmic reticulum"/>
    <property type="evidence" value="ECO:0007669"/>
    <property type="project" value="TreeGrafter"/>
</dbReference>
<evidence type="ECO:0000313" key="7">
    <source>
        <dbReference type="EMBL" id="EFX05695.1"/>
    </source>
</evidence>
<accession>F0XAR2</accession>